<dbReference type="GO" id="GO:0044550">
    <property type="term" value="P:secondary metabolite biosynthetic process"/>
    <property type="evidence" value="ECO:0007669"/>
    <property type="project" value="UniProtKB-ARBA"/>
</dbReference>
<dbReference type="CDD" id="cd08955">
    <property type="entry name" value="KR_2_FAS_SDR_x"/>
    <property type="match status" value="1"/>
</dbReference>
<dbReference type="SUPFAM" id="SSF51735">
    <property type="entry name" value="NAD(P)-binding Rossmann-fold domains"/>
    <property type="match status" value="2"/>
</dbReference>
<dbReference type="SUPFAM" id="SSF52151">
    <property type="entry name" value="FabD/lysophospholipase-like"/>
    <property type="match status" value="1"/>
</dbReference>
<dbReference type="Pfam" id="PF21089">
    <property type="entry name" value="PKS_DH_N"/>
    <property type="match status" value="1"/>
</dbReference>
<evidence type="ECO:0000256" key="4">
    <source>
        <dbReference type="ARBA" id="ARBA00023002"/>
    </source>
</evidence>
<dbReference type="Gene3D" id="3.30.70.250">
    <property type="entry name" value="Malonyl-CoA ACP transacylase, ACP-binding"/>
    <property type="match status" value="1"/>
</dbReference>
<dbReference type="Pfam" id="PF00698">
    <property type="entry name" value="Acyl_transf_1"/>
    <property type="match status" value="1"/>
</dbReference>
<dbReference type="SUPFAM" id="SSF47336">
    <property type="entry name" value="ACP-like"/>
    <property type="match status" value="1"/>
</dbReference>
<keyword evidence="3" id="KW-0808">Transferase</keyword>
<dbReference type="SMART" id="SM00827">
    <property type="entry name" value="PKS_AT"/>
    <property type="match status" value="1"/>
</dbReference>
<dbReference type="GO" id="GO:0004312">
    <property type="term" value="F:fatty acid synthase activity"/>
    <property type="evidence" value="ECO:0007669"/>
    <property type="project" value="TreeGrafter"/>
</dbReference>
<dbReference type="InterPro" id="IPR009081">
    <property type="entry name" value="PP-bd_ACP"/>
</dbReference>
<name>A0A1W2TJC3_ROSNE</name>
<dbReference type="InterPro" id="IPR049552">
    <property type="entry name" value="PKS_DH_N"/>
</dbReference>
<dbReference type="InterPro" id="IPR016036">
    <property type="entry name" value="Malonyl_transacylase_ACP-bd"/>
</dbReference>
<dbReference type="Pfam" id="PF00109">
    <property type="entry name" value="ketoacyl-synt"/>
    <property type="match status" value="1"/>
</dbReference>
<dbReference type="SUPFAM" id="SSF53901">
    <property type="entry name" value="Thiolase-like"/>
    <property type="match status" value="1"/>
</dbReference>
<keyword evidence="4" id="KW-0560">Oxidoreductase</keyword>
<dbReference type="PROSITE" id="PS52004">
    <property type="entry name" value="KS3_2"/>
    <property type="match status" value="1"/>
</dbReference>
<dbReference type="GO" id="GO:0016491">
    <property type="term" value="F:oxidoreductase activity"/>
    <property type="evidence" value="ECO:0007669"/>
    <property type="project" value="UniProtKB-KW"/>
</dbReference>
<dbReference type="InterPro" id="IPR036736">
    <property type="entry name" value="ACP-like_sf"/>
</dbReference>
<keyword evidence="2" id="KW-0597">Phosphoprotein</keyword>
<evidence type="ECO:0000256" key="3">
    <source>
        <dbReference type="ARBA" id="ARBA00022679"/>
    </source>
</evidence>
<keyword evidence="1" id="KW-0596">Phosphopantetheine</keyword>
<dbReference type="InterPro" id="IPR013968">
    <property type="entry name" value="PKS_KR"/>
</dbReference>
<feature type="region of interest" description="Disordered" evidence="8">
    <location>
        <begin position="1669"/>
        <end position="1689"/>
    </location>
</feature>
<evidence type="ECO:0000256" key="8">
    <source>
        <dbReference type="SAM" id="MobiDB-lite"/>
    </source>
</evidence>
<dbReference type="InterPro" id="IPR001227">
    <property type="entry name" value="Ac_transferase_dom_sf"/>
</dbReference>
<dbReference type="Pfam" id="PF00550">
    <property type="entry name" value="PP-binding"/>
    <property type="match status" value="1"/>
</dbReference>
<dbReference type="Pfam" id="PF08659">
    <property type="entry name" value="KR"/>
    <property type="match status" value="1"/>
</dbReference>
<gene>
    <name evidence="12" type="ORF">SAMD00023353_3000970</name>
</gene>
<sequence length="1777" mass="191733">MEEEQSSFQATTPLATSVNDNLNQEGALRDVAIIGMACRVPGGNNSPNQLWDFLLRKGDAAGEIPPMRWEPYHSRHPRNAEVLKKTTTKGYFLDRLEDFDAAFFGIAPREAEQIDPQQRIALEVAWEALEDAGISPDHLSGSDTAVFMGVDSDDYGRLMLEDLQNIEAHMGVGTAYCGVPGRISYHFNLMGPSIAVDAACASSLVAVHQARQALLAGETRLAIAGGVNALIGPALTRVLDKAGALSADGKCRSFDDSASGYGRGEGTGIVVLKRLDNAIADGDQIHGILKGTAVCADGQTAGIMAPSAAAQCLVARKALKDAKITAESISYVEAHATSTPLGDPTEVNAISQVYGTSGGTDRSYPCTIGSIKSNIGHLEAGAGVLGLIKAVKVVQHGLVPGQVNLEKPNSEIDWDRNGLQVHKEATELIKRSGSPARAAVASYGYSGTVSHAILEASPSSAPLGCEAIPEPDDSPVLLLISGPQENRLPEIARLFARWLQSPGPGGSLQEVATTLASRRAHHRFRASIVAASRDEATSAFERLAEGLEDPFTIQNRISSDGARKGVVWVFSGHGSHWPSMGKELYESNPTFAGVVRELEPIVQQELDFSLIEALLNNTVERTDEIQVMTFCMHVGLAAVLLQVAGAPSAVVGHSLGETAASVVAGVLTLREGALFVCRRARLFRRVIGHGGMALVGMSAQKMKSSLGEFAEVDVAVDASPESCVIAGSSEALSRLSTEMAQTNVHFKRVRCDVPFHSRLLGDLVAPLRQSIDGQICPMPSRIPLYSTSAADSRSKEHRDIEYWVGNMIRPVLLRRAIKSIAEDGYRAFVEVSGHPIILNSINETLESEGLTNTILLPTMTRNQPAMKSILNCVGKLHCFGCRVAYTDPHSRPWHPGVPRTSWSHEPYWRRVTAVPLGQVASHRPGSNNLLGSRTIIWGTENVLFQTHLEEANRPYPGSHPLHGSEIVPAAILINTFLRAIESVDHCLKNVSLKVPVVVSPPRELQILLDGRQISLRSRLAEATGRGSWLVNTTSDVAPIVDGPPPITLDLTLLKERLSEVLPHNFSADYLANLGVPEMALPWKVLDHVANDDEMLAKVDTNPDELSGIEDLGASIMDAATSIASTVFHRQPLLRMPTSIGYVRVFGSMTTLKVGYVYCKRTSKMGAAADIFICDENGRVMVLFQAMAFAGIEADQLSRKSTNGLVHRIAWVPAPFAETPLAFRHIVFLVHDSIPGYILDRHEEHVVAKGYTTSRIREAADLQGLSSTSIVIHFAHNADSTIEGIAAAASGSCENLVSAAKVMAASGSTGRLFSLIDQTYCSALGSAPLYGLSRIMKSELPHIWGGLFELEKHTTFPLTGLKYIQGQDVVRYEDDIARTARLRPFPEAGPRRGHGPSGDLVHPSGTYLITGGLGALGLETARWLCASGARRLILVSRRKLPPRREWKESHESWEILRRITELENIGASVHVIAVDISKANADVSLAEAIDNLSLPAVRGVIHAAGVLYDQRIEEITKEAFDSVLAPKINGALHLDRLFPPGSLDFFTLFSSCGQLLGFPGQASYASANSFLDALAERRRSRGDNALSILWTSWRGLGMAASTEYINAELEARGISDITTEEAFMGWERLFHLDTGHGVIMRALALDSDEQPPHTILQDIATRRPAAIVGRDAGQRSSSPGNARGQRPTSGHELEAYIRTALTSAVAATLGITDPHVDPSLPLSEMGMDSVMTVSFRTKVQKSLKVKMAPTLVWKCPTLDHLVKHFMTVAAKEGSKDET</sequence>
<dbReference type="Gene3D" id="3.40.50.720">
    <property type="entry name" value="NAD(P)-binding Rossmann-like Domain"/>
    <property type="match status" value="1"/>
</dbReference>
<dbReference type="GO" id="GO:0050641">
    <property type="term" value="F:6-methylsalicylic acid synthase activity"/>
    <property type="evidence" value="ECO:0007669"/>
    <property type="project" value="UniProtKB-EC"/>
</dbReference>
<evidence type="ECO:0000256" key="7">
    <source>
        <dbReference type="PROSITE-ProRule" id="PRU01363"/>
    </source>
</evidence>
<reference evidence="12" key="1">
    <citation type="submission" date="2016-03" db="EMBL/GenBank/DDBJ databases">
        <title>Draft genome sequence of Rosellinia necatrix.</title>
        <authorList>
            <person name="Kanematsu S."/>
        </authorList>
    </citation>
    <scope>NUCLEOTIDE SEQUENCE [LARGE SCALE GENOMIC DNA]</scope>
    <source>
        <strain evidence="12">W97</strain>
    </source>
</reference>
<dbReference type="Gene3D" id="3.40.47.10">
    <property type="match status" value="1"/>
</dbReference>
<keyword evidence="5" id="KW-0511">Multifunctional enzyme</keyword>
<dbReference type="OMA" id="AHMGVGT"/>
<dbReference type="GO" id="GO:0006633">
    <property type="term" value="P:fatty acid biosynthetic process"/>
    <property type="evidence" value="ECO:0007669"/>
    <property type="project" value="InterPro"/>
</dbReference>
<dbReference type="InterPro" id="IPR016035">
    <property type="entry name" value="Acyl_Trfase/lysoPLipase"/>
</dbReference>
<dbReference type="InterPro" id="IPR020806">
    <property type="entry name" value="PKS_PP-bd"/>
</dbReference>
<evidence type="ECO:0000259" key="11">
    <source>
        <dbReference type="PROSITE" id="PS52019"/>
    </source>
</evidence>
<dbReference type="InterPro" id="IPR014031">
    <property type="entry name" value="Ketoacyl_synth_C"/>
</dbReference>
<evidence type="ECO:0000256" key="1">
    <source>
        <dbReference type="ARBA" id="ARBA00022450"/>
    </source>
</evidence>
<evidence type="ECO:0000259" key="10">
    <source>
        <dbReference type="PROSITE" id="PS52004"/>
    </source>
</evidence>
<feature type="domain" description="PKS/mFAS DH" evidence="11">
    <location>
        <begin position="927"/>
        <end position="1197"/>
    </location>
</feature>
<dbReference type="InterPro" id="IPR016039">
    <property type="entry name" value="Thiolase-like"/>
</dbReference>
<dbReference type="EMBL" id="DF977475">
    <property type="protein sequence ID" value="GAP88298.1"/>
    <property type="molecule type" value="Genomic_DNA"/>
</dbReference>
<feature type="region of interest" description="N-terminal hotdog fold" evidence="7">
    <location>
        <begin position="927"/>
        <end position="1043"/>
    </location>
</feature>
<feature type="active site" description="Proton donor; for dehydratase activity" evidence="7">
    <location>
        <position position="1117"/>
    </location>
</feature>
<evidence type="ECO:0000259" key="9">
    <source>
        <dbReference type="PROSITE" id="PS50075"/>
    </source>
</evidence>
<keyword evidence="13" id="KW-1185">Reference proteome</keyword>
<dbReference type="EC" id="2.3.1.165" evidence="6"/>
<dbReference type="PROSITE" id="PS00606">
    <property type="entry name" value="KS3_1"/>
    <property type="match status" value="1"/>
</dbReference>
<dbReference type="Pfam" id="PF02801">
    <property type="entry name" value="Ketoacyl-synt_C"/>
    <property type="match status" value="1"/>
</dbReference>
<organism evidence="12">
    <name type="scientific">Rosellinia necatrix</name>
    <name type="common">White root-rot fungus</name>
    <dbReference type="NCBI Taxonomy" id="77044"/>
    <lineage>
        <taxon>Eukaryota</taxon>
        <taxon>Fungi</taxon>
        <taxon>Dikarya</taxon>
        <taxon>Ascomycota</taxon>
        <taxon>Pezizomycotina</taxon>
        <taxon>Sordariomycetes</taxon>
        <taxon>Xylariomycetidae</taxon>
        <taxon>Xylariales</taxon>
        <taxon>Xylariaceae</taxon>
        <taxon>Rosellinia</taxon>
    </lineage>
</organism>
<dbReference type="PANTHER" id="PTHR43775:SF22">
    <property type="entry name" value="SYNTHASE, PUTATIVE (JCVI)-RELATED"/>
    <property type="match status" value="1"/>
</dbReference>
<dbReference type="SMART" id="SM01294">
    <property type="entry name" value="PKS_PP_betabranch"/>
    <property type="match status" value="1"/>
</dbReference>
<dbReference type="InterPro" id="IPR018201">
    <property type="entry name" value="Ketoacyl_synth_AS"/>
</dbReference>
<dbReference type="InterPro" id="IPR032821">
    <property type="entry name" value="PKS_assoc"/>
</dbReference>
<evidence type="ECO:0000256" key="6">
    <source>
        <dbReference type="ARBA" id="ARBA00038879"/>
    </source>
</evidence>
<evidence type="ECO:0000256" key="2">
    <source>
        <dbReference type="ARBA" id="ARBA00022553"/>
    </source>
</evidence>
<dbReference type="InterPro" id="IPR042104">
    <property type="entry name" value="PKS_dehydratase_sf"/>
</dbReference>
<dbReference type="GO" id="GO:0031177">
    <property type="term" value="F:phosphopantetheine binding"/>
    <property type="evidence" value="ECO:0007669"/>
    <property type="project" value="InterPro"/>
</dbReference>
<dbReference type="Gene3D" id="1.10.1200.10">
    <property type="entry name" value="ACP-like"/>
    <property type="match status" value="1"/>
</dbReference>
<dbReference type="PROSITE" id="PS50075">
    <property type="entry name" value="CARRIER"/>
    <property type="match status" value="1"/>
</dbReference>
<dbReference type="Proteomes" id="UP000054516">
    <property type="component" value="Unassembled WGS sequence"/>
</dbReference>
<dbReference type="InterPro" id="IPR057326">
    <property type="entry name" value="KR_dom"/>
</dbReference>
<dbReference type="InterPro" id="IPR014030">
    <property type="entry name" value="Ketoacyl_synth_N"/>
</dbReference>
<dbReference type="SMART" id="SM00823">
    <property type="entry name" value="PKS_PP"/>
    <property type="match status" value="1"/>
</dbReference>
<feature type="domain" description="Ketosynthase family 3 (KS3)" evidence="10">
    <location>
        <begin position="28"/>
        <end position="456"/>
    </location>
</feature>
<dbReference type="Gene3D" id="3.40.366.10">
    <property type="entry name" value="Malonyl-Coenzyme A Acyl Carrier Protein, domain 2"/>
    <property type="match status" value="1"/>
</dbReference>
<dbReference type="GO" id="GO:0004315">
    <property type="term" value="F:3-oxoacyl-[acyl-carrier-protein] synthase activity"/>
    <property type="evidence" value="ECO:0007669"/>
    <property type="project" value="InterPro"/>
</dbReference>
<proteinExistence type="predicted"/>
<feature type="domain" description="Carrier" evidence="9">
    <location>
        <begin position="1694"/>
        <end position="1768"/>
    </location>
</feature>
<dbReference type="InterPro" id="IPR049900">
    <property type="entry name" value="PKS_mFAS_DH"/>
</dbReference>
<dbReference type="PROSITE" id="PS52019">
    <property type="entry name" value="PKS_MFAS_DH"/>
    <property type="match status" value="1"/>
</dbReference>
<accession>A0A1W2TJC3</accession>
<dbReference type="STRING" id="77044.A0A1W2TJC3"/>
<feature type="region of interest" description="C-terminal hotdog fold" evidence="7">
    <location>
        <begin position="1057"/>
        <end position="1197"/>
    </location>
</feature>
<dbReference type="Pfam" id="PF16197">
    <property type="entry name" value="KAsynt_C_assoc"/>
    <property type="match status" value="1"/>
</dbReference>
<dbReference type="InterPro" id="IPR036291">
    <property type="entry name" value="NAD(P)-bd_dom_sf"/>
</dbReference>
<dbReference type="InterPro" id="IPR014043">
    <property type="entry name" value="Acyl_transferase_dom"/>
</dbReference>
<dbReference type="CDD" id="cd00833">
    <property type="entry name" value="PKS"/>
    <property type="match status" value="1"/>
</dbReference>
<dbReference type="SUPFAM" id="SSF55048">
    <property type="entry name" value="Probable ACP-binding domain of malonyl-CoA ACP transacylase"/>
    <property type="match status" value="1"/>
</dbReference>
<dbReference type="SMART" id="SM00825">
    <property type="entry name" value="PKS_KS"/>
    <property type="match status" value="1"/>
</dbReference>
<dbReference type="InterPro" id="IPR020841">
    <property type="entry name" value="PKS_Beta-ketoAc_synthase_dom"/>
</dbReference>
<protein>
    <recommendedName>
        <fullName evidence="6">6-methylsalicylic acid synthase</fullName>
        <ecNumber evidence="6">2.3.1.165</ecNumber>
    </recommendedName>
</protein>
<dbReference type="PANTHER" id="PTHR43775">
    <property type="entry name" value="FATTY ACID SYNTHASE"/>
    <property type="match status" value="1"/>
</dbReference>
<dbReference type="Gene3D" id="3.10.129.110">
    <property type="entry name" value="Polyketide synthase dehydratase"/>
    <property type="match status" value="1"/>
</dbReference>
<evidence type="ECO:0000256" key="5">
    <source>
        <dbReference type="ARBA" id="ARBA00023268"/>
    </source>
</evidence>
<dbReference type="SMART" id="SM00822">
    <property type="entry name" value="PKS_KR"/>
    <property type="match status" value="1"/>
</dbReference>
<dbReference type="InterPro" id="IPR050091">
    <property type="entry name" value="PKS_NRPS_Biosynth_Enz"/>
</dbReference>
<evidence type="ECO:0000313" key="13">
    <source>
        <dbReference type="Proteomes" id="UP000054516"/>
    </source>
</evidence>
<evidence type="ECO:0000313" key="12">
    <source>
        <dbReference type="EMBL" id="GAP88298.1"/>
    </source>
</evidence>
<dbReference type="OrthoDB" id="5334845at2759"/>
<feature type="active site" description="Proton acceptor; for dehydratase activity" evidence="7">
    <location>
        <position position="959"/>
    </location>
</feature>